<dbReference type="Proteomes" id="UP000256373">
    <property type="component" value="Unassembled WGS sequence"/>
</dbReference>
<feature type="transmembrane region" description="Helical" evidence="1">
    <location>
        <begin position="107"/>
        <end position="129"/>
    </location>
</feature>
<proteinExistence type="predicted"/>
<name>A0A3D8Y2D6_9BACT</name>
<organism evidence="2 3">
    <name type="scientific">Dyadobacter luteus</name>
    <dbReference type="NCBI Taxonomy" id="2259619"/>
    <lineage>
        <taxon>Bacteria</taxon>
        <taxon>Pseudomonadati</taxon>
        <taxon>Bacteroidota</taxon>
        <taxon>Cytophagia</taxon>
        <taxon>Cytophagales</taxon>
        <taxon>Spirosomataceae</taxon>
        <taxon>Dyadobacter</taxon>
    </lineage>
</organism>
<evidence type="ECO:0000313" key="2">
    <source>
        <dbReference type="EMBL" id="REA55232.1"/>
    </source>
</evidence>
<reference evidence="2 3" key="1">
    <citation type="submission" date="2018-07" db="EMBL/GenBank/DDBJ databases">
        <title>Dyadobacter roseus sp. nov., isolated from rose rhizosphere soil.</title>
        <authorList>
            <person name="Chen L."/>
        </authorList>
    </citation>
    <scope>NUCLEOTIDE SEQUENCE [LARGE SCALE GENOMIC DNA]</scope>
    <source>
        <strain evidence="2 3">RS19</strain>
    </source>
</reference>
<keyword evidence="1" id="KW-0812">Transmembrane</keyword>
<protein>
    <recommendedName>
        <fullName evidence="4">UDP-N-acetylglucosamine 2-epimerase domain-containing protein</fullName>
    </recommendedName>
</protein>
<dbReference type="SUPFAM" id="SSF53756">
    <property type="entry name" value="UDP-Glycosyltransferase/glycogen phosphorylase"/>
    <property type="match status" value="1"/>
</dbReference>
<keyword evidence="1" id="KW-0472">Membrane</keyword>
<comment type="caution">
    <text evidence="2">The sequence shown here is derived from an EMBL/GenBank/DDBJ whole genome shotgun (WGS) entry which is preliminary data.</text>
</comment>
<dbReference type="AlphaFoldDB" id="A0A3D8Y2D6"/>
<evidence type="ECO:0008006" key="4">
    <source>
        <dbReference type="Google" id="ProtNLM"/>
    </source>
</evidence>
<dbReference type="RefSeq" id="WP_115834363.1">
    <property type="nucleotide sequence ID" value="NZ_QNUL01000049.1"/>
</dbReference>
<accession>A0A3D8Y2D6</accession>
<dbReference type="OrthoDB" id="913551at2"/>
<sequence>MDTPEKKRILLLITNAYAATNVIHSGLIRELAAAYEIYLLSDIIDEEARMMINKNFSIHIHRCNLQICKEPALLKIARRMEKLLFMNHFHIETQQIKNLELPWLRQFLIKIVACLTWFPTLSVFLLHSLRRLIIQLPSANLAEHIHFDGVISTSPLDNRENRIVNNLKTKQVRSLAIIISWDNLTSKGVINADHDYVLVWNNIMAKEYKQYYSVLSHQRAKVEITGIPRFDIYNETEIGNAECLSADIPDNHRIILFATSGIKHFPDQADILNHLIKYAEKAKNVTIILRTHPGDDATKYQQFQNHPLLKINYFESITAGSSIPRLDDLQRLAYALRLCAVCVQVASTIRLEAALCNKPVISIAYDGNSRMPDHLSVKRLYSYSHQLALNKLGIDQPVYSKAELFQHLDSLLTGKQMIYNRDKLRDFIPQTKLPASQITMNCIHQWLT</sequence>
<dbReference type="Gene3D" id="3.40.50.12580">
    <property type="match status" value="1"/>
</dbReference>
<keyword evidence="1" id="KW-1133">Transmembrane helix</keyword>
<gene>
    <name evidence="2" type="ORF">DSL64_28425</name>
</gene>
<evidence type="ECO:0000313" key="3">
    <source>
        <dbReference type="Proteomes" id="UP000256373"/>
    </source>
</evidence>
<dbReference type="InterPro" id="IPR043148">
    <property type="entry name" value="TagF_C"/>
</dbReference>
<evidence type="ECO:0000256" key="1">
    <source>
        <dbReference type="SAM" id="Phobius"/>
    </source>
</evidence>
<dbReference type="EMBL" id="QNUL01000049">
    <property type="protein sequence ID" value="REA55232.1"/>
    <property type="molecule type" value="Genomic_DNA"/>
</dbReference>
<keyword evidence="3" id="KW-1185">Reference proteome</keyword>